<keyword evidence="1" id="KW-0472">Membrane</keyword>
<evidence type="ECO:0000256" key="1">
    <source>
        <dbReference type="SAM" id="Phobius"/>
    </source>
</evidence>
<dbReference type="AlphaFoldDB" id="A0A9Q0L137"/>
<reference evidence="2" key="1">
    <citation type="journal article" date="2023" name="Plant J.">
        <title>The genome of the king protea, Protea cynaroides.</title>
        <authorList>
            <person name="Chang J."/>
            <person name="Duong T.A."/>
            <person name="Schoeman C."/>
            <person name="Ma X."/>
            <person name="Roodt D."/>
            <person name="Barker N."/>
            <person name="Li Z."/>
            <person name="Van de Peer Y."/>
            <person name="Mizrachi E."/>
        </authorList>
    </citation>
    <scope>NUCLEOTIDE SEQUENCE</scope>
    <source>
        <tissue evidence="2">Young leaves</tissue>
    </source>
</reference>
<keyword evidence="1" id="KW-0812">Transmembrane</keyword>
<keyword evidence="3" id="KW-1185">Reference proteome</keyword>
<dbReference type="EMBL" id="JAMYWD010000002">
    <property type="protein sequence ID" value="KAJ4980101.1"/>
    <property type="molecule type" value="Genomic_DNA"/>
</dbReference>
<gene>
    <name evidence="2" type="ORF">NE237_010881</name>
</gene>
<accession>A0A9Q0L137</accession>
<keyword evidence="1" id="KW-1133">Transmembrane helix</keyword>
<organism evidence="2 3">
    <name type="scientific">Protea cynaroides</name>
    <dbReference type="NCBI Taxonomy" id="273540"/>
    <lineage>
        <taxon>Eukaryota</taxon>
        <taxon>Viridiplantae</taxon>
        <taxon>Streptophyta</taxon>
        <taxon>Embryophyta</taxon>
        <taxon>Tracheophyta</taxon>
        <taxon>Spermatophyta</taxon>
        <taxon>Magnoliopsida</taxon>
        <taxon>Proteales</taxon>
        <taxon>Proteaceae</taxon>
        <taxon>Protea</taxon>
    </lineage>
</organism>
<sequence length="96" mass="11645">MRRCVWTRLEEATIKLSSPAFFLTLKNLPLCYWTPLKFPRAMWFSSSLSYIVVEGYFITIPQWIQSWNFFRQSKQEAMQHFGKVTLSFWHIWKAFL</sequence>
<protein>
    <submittedName>
        <fullName evidence="2">Uncharacterized protein</fullName>
    </submittedName>
</protein>
<evidence type="ECO:0000313" key="3">
    <source>
        <dbReference type="Proteomes" id="UP001141806"/>
    </source>
</evidence>
<evidence type="ECO:0000313" key="2">
    <source>
        <dbReference type="EMBL" id="KAJ4980101.1"/>
    </source>
</evidence>
<name>A0A9Q0L137_9MAGN</name>
<proteinExistence type="predicted"/>
<comment type="caution">
    <text evidence="2">The sequence shown here is derived from an EMBL/GenBank/DDBJ whole genome shotgun (WGS) entry which is preliminary data.</text>
</comment>
<feature type="transmembrane region" description="Helical" evidence="1">
    <location>
        <begin position="42"/>
        <end position="64"/>
    </location>
</feature>
<dbReference type="Proteomes" id="UP001141806">
    <property type="component" value="Unassembled WGS sequence"/>
</dbReference>